<proteinExistence type="predicted"/>
<name>A0A7X4RUR3_9VIBR</name>
<evidence type="ECO:0000313" key="2">
    <source>
        <dbReference type="EMBL" id="MZI93788.1"/>
    </source>
</evidence>
<gene>
    <name evidence="2" type="ORF">F9817_11350</name>
</gene>
<evidence type="ECO:0000313" key="3">
    <source>
        <dbReference type="Proteomes" id="UP000462621"/>
    </source>
</evidence>
<accession>A0A7X4RUR3</accession>
<dbReference type="InterPro" id="IPR058812">
    <property type="entry name" value="RhsPI"/>
</dbReference>
<dbReference type="AlphaFoldDB" id="A0A7X4RUR3"/>
<dbReference type="EMBL" id="WEKT01000017">
    <property type="protein sequence ID" value="MZI93788.1"/>
    <property type="molecule type" value="Genomic_DNA"/>
</dbReference>
<protein>
    <recommendedName>
        <fullName evidence="1">RhsPI domain-containing protein</fullName>
    </recommendedName>
</protein>
<dbReference type="Pfam" id="PF26352">
    <property type="entry name" value="RhsPI"/>
    <property type="match status" value="1"/>
</dbReference>
<evidence type="ECO:0000259" key="1">
    <source>
        <dbReference type="Pfam" id="PF26352"/>
    </source>
</evidence>
<organism evidence="2 3">
    <name type="scientific">Vibrio eleionomae</name>
    <dbReference type="NCBI Taxonomy" id="2653505"/>
    <lineage>
        <taxon>Bacteria</taxon>
        <taxon>Pseudomonadati</taxon>
        <taxon>Pseudomonadota</taxon>
        <taxon>Gammaproteobacteria</taxon>
        <taxon>Vibrionales</taxon>
        <taxon>Vibrionaceae</taxon>
        <taxon>Vibrio</taxon>
    </lineage>
</organism>
<sequence>MILEVHNTIKIDNDKFPTIEEYYGFSVDESIKSIIRNFNGRVVNQNGKSPLLSYKLDDGSEINDVIEAVFDENEIIEQFECISYLEQFKEHFELDDSYVECNTLLPLMELGSGVLYISISGENKGVLYAVDNGDFGITKLTILLNQISFRVVKTA</sequence>
<feature type="domain" description="RhsPI" evidence="1">
    <location>
        <begin position="57"/>
        <end position="141"/>
    </location>
</feature>
<dbReference type="Proteomes" id="UP000462621">
    <property type="component" value="Unassembled WGS sequence"/>
</dbReference>
<dbReference type="RefSeq" id="WP_161155582.1">
    <property type="nucleotide sequence ID" value="NZ_WEKT01000017.1"/>
</dbReference>
<comment type="caution">
    <text evidence="2">The sequence shown here is derived from an EMBL/GenBank/DDBJ whole genome shotgun (WGS) entry which is preliminary data.</text>
</comment>
<reference evidence="2 3" key="1">
    <citation type="submission" date="2019-10" db="EMBL/GenBank/DDBJ databases">
        <title>Vibrio sp. nov. isolated from a shrimp pond.</title>
        <authorList>
            <person name="Gomez-Gil B."/>
            <person name="Enciso-Ibarra J."/>
            <person name="Enciso-Ibarra K."/>
            <person name="Bolan-Mejia C."/>
        </authorList>
    </citation>
    <scope>NUCLEOTIDE SEQUENCE [LARGE SCALE GENOMIC DNA]</scope>
    <source>
        <strain evidence="2 3">CAIM 722</strain>
    </source>
</reference>
<keyword evidence="3" id="KW-1185">Reference proteome</keyword>